<sequence length="43" mass="4658">MTIHKPSATLDADMRKVGATMQADWLKTAGSDGQAIVNAYKKH</sequence>
<proteinExistence type="predicted"/>
<accession>A0ABT6ARB5</accession>
<name>A0ABT6ARB5_9BURK</name>
<evidence type="ECO:0000313" key="1">
    <source>
        <dbReference type="EMBL" id="MDF3835135.1"/>
    </source>
</evidence>
<comment type="caution">
    <text evidence="1">The sequence shown here is derived from an EMBL/GenBank/DDBJ whole genome shotgun (WGS) entry which is preliminary data.</text>
</comment>
<keyword evidence="2" id="KW-1185">Reference proteome</keyword>
<dbReference type="RefSeq" id="WP_276266012.1">
    <property type="nucleotide sequence ID" value="NZ_JARJLM010000328.1"/>
</dbReference>
<gene>
    <name evidence="1" type="ORF">P3W85_19530</name>
</gene>
<evidence type="ECO:0000313" key="2">
    <source>
        <dbReference type="Proteomes" id="UP001216674"/>
    </source>
</evidence>
<protein>
    <recommendedName>
        <fullName evidence="3">TRAP-type C4-dicarboxylate transport system, periplasmic component</fullName>
    </recommendedName>
</protein>
<dbReference type="InterPro" id="IPR038404">
    <property type="entry name" value="TRAP_DctP_sf"/>
</dbReference>
<evidence type="ECO:0008006" key="3">
    <source>
        <dbReference type="Google" id="ProtNLM"/>
    </source>
</evidence>
<dbReference type="Proteomes" id="UP001216674">
    <property type="component" value="Unassembled WGS sequence"/>
</dbReference>
<dbReference type="Gene3D" id="3.40.190.170">
    <property type="entry name" value="Bacterial extracellular solute-binding protein, family 7"/>
    <property type="match status" value="1"/>
</dbReference>
<reference evidence="1 2" key="1">
    <citation type="submission" date="2023-03" db="EMBL/GenBank/DDBJ databases">
        <title>Draft assemblies of triclosan tolerant bacteria isolated from returned activated sludge.</title>
        <authorList>
            <person name="Van Hamelsveld S."/>
        </authorList>
    </citation>
    <scope>NUCLEOTIDE SEQUENCE [LARGE SCALE GENOMIC DNA]</scope>
    <source>
        <strain evidence="1 2">GW210010_S58</strain>
    </source>
</reference>
<dbReference type="EMBL" id="JARJLM010000328">
    <property type="protein sequence ID" value="MDF3835135.1"/>
    <property type="molecule type" value="Genomic_DNA"/>
</dbReference>
<organism evidence="1 2">
    <name type="scientific">Cupriavidus basilensis</name>
    <dbReference type="NCBI Taxonomy" id="68895"/>
    <lineage>
        <taxon>Bacteria</taxon>
        <taxon>Pseudomonadati</taxon>
        <taxon>Pseudomonadota</taxon>
        <taxon>Betaproteobacteria</taxon>
        <taxon>Burkholderiales</taxon>
        <taxon>Burkholderiaceae</taxon>
        <taxon>Cupriavidus</taxon>
    </lineage>
</organism>